<keyword evidence="5 9" id="KW-1133">Transmembrane helix</keyword>
<evidence type="ECO:0000256" key="5">
    <source>
        <dbReference type="ARBA" id="ARBA00022989"/>
    </source>
</evidence>
<comment type="caution">
    <text evidence="10">The sequence shown here is derived from an EMBL/GenBank/DDBJ whole genome shotgun (WGS) entry which is preliminary data.</text>
</comment>
<dbReference type="Pfam" id="PF09594">
    <property type="entry name" value="GT87"/>
    <property type="match status" value="1"/>
</dbReference>
<dbReference type="AlphaFoldDB" id="A0A8J3YFC1"/>
<dbReference type="InterPro" id="IPR018584">
    <property type="entry name" value="GT87"/>
</dbReference>
<dbReference type="GO" id="GO:0005886">
    <property type="term" value="C:plasma membrane"/>
    <property type="evidence" value="ECO:0007669"/>
    <property type="project" value="UniProtKB-SubCell"/>
</dbReference>
<feature type="transmembrane region" description="Helical" evidence="9">
    <location>
        <begin position="292"/>
        <end position="313"/>
    </location>
</feature>
<evidence type="ECO:0000256" key="4">
    <source>
        <dbReference type="ARBA" id="ARBA00022692"/>
    </source>
</evidence>
<proteinExistence type="inferred from homology"/>
<sequence length="490" mass="52028">MTPPVRTPPWLLLPGIALLVASVLCYAQLVHAHGGAVLGGLDLEVYQAGGRAWRDNQEVYRLTYTWAYLQYTYPPVTLLPMALLSLIPHATATPVFAVLIGAAVGLTANLYLGMLGYRGLAGRVGLTAGVTALALWLEPVYMSMSLGQVNAFLMLLVVTDIALLRRTRYAGALIGLAAAIKLVPAIFVVYLVLTRRLRAALTAIAVFVALLVLGWIVDFGGSVDYWIDGMFLRSERVGVPTYIYNQSLHGLSVRLFSDGGAGTARLLLTVCVAVGGMALARAGHRRGGDPLGLLLCACTALLISPIAWTHHWVWCVPALVYAGDLTRRHRGALQVLAAGVPTALVAVFVAWPVTFVEGAPLLPRGIFLIGPDFGTVKADPAARSLGEKLAGEVYSLTGLTALVTAAVWLLLSRYLVVSATWPVAGGDEPMPDFPAGTLLWPTTLIDASPPSSDSSSDEDQDEDKDEDKAEDPVTSDVIDSPPLEPADSGT</sequence>
<evidence type="ECO:0000256" key="6">
    <source>
        <dbReference type="ARBA" id="ARBA00023136"/>
    </source>
</evidence>
<accession>A0A8J3YFC1</accession>
<feature type="transmembrane region" description="Helical" evidence="9">
    <location>
        <begin position="94"/>
        <end position="114"/>
    </location>
</feature>
<feature type="transmembrane region" description="Helical" evidence="9">
    <location>
        <begin position="199"/>
        <end position="217"/>
    </location>
</feature>
<evidence type="ECO:0000256" key="1">
    <source>
        <dbReference type="ARBA" id="ARBA00004651"/>
    </source>
</evidence>
<evidence type="ECO:0000256" key="7">
    <source>
        <dbReference type="ARBA" id="ARBA00024033"/>
    </source>
</evidence>
<feature type="transmembrane region" description="Helical" evidence="9">
    <location>
        <begin position="169"/>
        <end position="192"/>
    </location>
</feature>
<gene>
    <name evidence="10" type="ORF">Val02_01230</name>
</gene>
<keyword evidence="6 9" id="KW-0472">Membrane</keyword>
<protein>
    <recommendedName>
        <fullName evidence="12">DUF2029 domain-containing protein</fullName>
    </recommendedName>
</protein>
<evidence type="ECO:0000256" key="9">
    <source>
        <dbReference type="SAM" id="Phobius"/>
    </source>
</evidence>
<evidence type="ECO:0000256" key="3">
    <source>
        <dbReference type="ARBA" id="ARBA00022679"/>
    </source>
</evidence>
<name>A0A8J3YFC1_9ACTN</name>
<evidence type="ECO:0000313" key="10">
    <source>
        <dbReference type="EMBL" id="GIJ43237.1"/>
    </source>
</evidence>
<keyword evidence="4 9" id="KW-0812">Transmembrane</keyword>
<keyword evidence="3" id="KW-0808">Transferase</keyword>
<dbReference type="EMBL" id="BOPF01000002">
    <property type="protein sequence ID" value="GIJ43237.1"/>
    <property type="molecule type" value="Genomic_DNA"/>
</dbReference>
<evidence type="ECO:0008006" key="12">
    <source>
        <dbReference type="Google" id="ProtNLM"/>
    </source>
</evidence>
<reference evidence="10" key="1">
    <citation type="submission" date="2021-01" db="EMBL/GenBank/DDBJ databases">
        <title>Whole genome shotgun sequence of Virgisporangium aliadipatigenens NBRC 105644.</title>
        <authorList>
            <person name="Komaki H."/>
            <person name="Tamura T."/>
        </authorList>
    </citation>
    <scope>NUCLEOTIDE SEQUENCE</scope>
    <source>
        <strain evidence="10">NBRC 105644</strain>
    </source>
</reference>
<keyword evidence="11" id="KW-1185">Reference proteome</keyword>
<dbReference type="GO" id="GO:0016758">
    <property type="term" value="F:hexosyltransferase activity"/>
    <property type="evidence" value="ECO:0007669"/>
    <property type="project" value="InterPro"/>
</dbReference>
<comment type="similarity">
    <text evidence="7">Belongs to the glycosyltransferase 87 family.</text>
</comment>
<dbReference type="RefSeq" id="WP_203896843.1">
    <property type="nucleotide sequence ID" value="NZ_BOPF01000002.1"/>
</dbReference>
<evidence type="ECO:0000313" key="11">
    <source>
        <dbReference type="Proteomes" id="UP000619260"/>
    </source>
</evidence>
<feature type="transmembrane region" description="Helical" evidence="9">
    <location>
        <begin position="333"/>
        <end position="356"/>
    </location>
</feature>
<keyword evidence="2" id="KW-1003">Cell membrane</keyword>
<dbReference type="Proteomes" id="UP000619260">
    <property type="component" value="Unassembled WGS sequence"/>
</dbReference>
<feature type="region of interest" description="Disordered" evidence="8">
    <location>
        <begin position="443"/>
        <end position="490"/>
    </location>
</feature>
<organism evidence="10 11">
    <name type="scientific">Virgisporangium aliadipatigenens</name>
    <dbReference type="NCBI Taxonomy" id="741659"/>
    <lineage>
        <taxon>Bacteria</taxon>
        <taxon>Bacillati</taxon>
        <taxon>Actinomycetota</taxon>
        <taxon>Actinomycetes</taxon>
        <taxon>Micromonosporales</taxon>
        <taxon>Micromonosporaceae</taxon>
        <taxon>Virgisporangium</taxon>
    </lineage>
</organism>
<evidence type="ECO:0000256" key="2">
    <source>
        <dbReference type="ARBA" id="ARBA00022475"/>
    </source>
</evidence>
<feature type="compositionally biased region" description="Acidic residues" evidence="8">
    <location>
        <begin position="455"/>
        <end position="465"/>
    </location>
</feature>
<comment type="subcellular location">
    <subcellularLocation>
        <location evidence="1">Cell membrane</location>
        <topology evidence="1">Multi-pass membrane protein</topology>
    </subcellularLocation>
</comment>
<evidence type="ECO:0000256" key="8">
    <source>
        <dbReference type="SAM" id="MobiDB-lite"/>
    </source>
</evidence>
<feature type="transmembrane region" description="Helical" evidence="9">
    <location>
        <begin position="262"/>
        <end position="280"/>
    </location>
</feature>
<feature type="transmembrane region" description="Helical" evidence="9">
    <location>
        <begin position="120"/>
        <end position="137"/>
    </location>
</feature>